<name>A0A844B093_9BURK</name>
<accession>A0A844B093</accession>
<evidence type="ECO:0000313" key="2">
    <source>
        <dbReference type="EMBL" id="MRD49684.1"/>
    </source>
</evidence>
<protein>
    <submittedName>
        <fullName evidence="2">Uncharacterized protein</fullName>
    </submittedName>
</protein>
<proteinExistence type="predicted"/>
<gene>
    <name evidence="2" type="ORF">GHT07_20635</name>
</gene>
<evidence type="ECO:0000313" key="3">
    <source>
        <dbReference type="Proteomes" id="UP000487350"/>
    </source>
</evidence>
<feature type="region of interest" description="Disordered" evidence="1">
    <location>
        <begin position="1"/>
        <end position="39"/>
    </location>
</feature>
<dbReference type="AlphaFoldDB" id="A0A844B093"/>
<dbReference type="Proteomes" id="UP000487350">
    <property type="component" value="Unassembled WGS sequence"/>
</dbReference>
<evidence type="ECO:0000256" key="1">
    <source>
        <dbReference type="SAM" id="MobiDB-lite"/>
    </source>
</evidence>
<dbReference type="EMBL" id="WJBU01000030">
    <property type="protein sequence ID" value="MRD49684.1"/>
    <property type="molecule type" value="Genomic_DNA"/>
</dbReference>
<organism evidence="2 3">
    <name type="scientific">Caenimonas koreensis DSM 17982</name>
    <dbReference type="NCBI Taxonomy" id="1121255"/>
    <lineage>
        <taxon>Bacteria</taxon>
        <taxon>Pseudomonadati</taxon>
        <taxon>Pseudomonadota</taxon>
        <taxon>Betaproteobacteria</taxon>
        <taxon>Burkholderiales</taxon>
        <taxon>Comamonadaceae</taxon>
        <taxon>Caenimonas</taxon>
    </lineage>
</organism>
<dbReference type="RefSeq" id="WP_153586978.1">
    <property type="nucleotide sequence ID" value="NZ_WJBU01000030.1"/>
</dbReference>
<sequence length="152" mass="16169">MVDQLEARRGGLSCPEGPLTRIANAEHESGGGGTDHPPRPGAVGMLLATGEVVLTATGRMTSPFPPVRLGTSRAVTSTVRAAAAWLLHNAAEEALARGNLFARRQFLLALRSPRQADTDSAECFLFTPRDNMPTGQVACPTVRPRPLHSEHP</sequence>
<comment type="caution">
    <text evidence="2">The sequence shown here is derived from an EMBL/GenBank/DDBJ whole genome shotgun (WGS) entry which is preliminary data.</text>
</comment>
<reference evidence="2 3" key="1">
    <citation type="submission" date="2019-11" db="EMBL/GenBank/DDBJ databases">
        <title>Caenimonas koreensis gen. nov., sp. nov., isolated from activated sludge.</title>
        <authorList>
            <person name="Seung H.R."/>
        </authorList>
    </citation>
    <scope>NUCLEOTIDE SEQUENCE [LARGE SCALE GENOMIC DNA]</scope>
    <source>
        <strain evidence="2 3">EMB320</strain>
    </source>
</reference>
<keyword evidence="3" id="KW-1185">Reference proteome</keyword>